<sequence length="159" mass="16941">MLRALVGLRRCVSHQAALQARCYAREAPVSAVQDILVPDEGLVVLDGYDAKGFTAGMVRIEGAAMCTGGLLTEWRRVSRLQDVTIDSLALMFAVKPAPDLLVLGCGKYMQRVPQALREALDEQGIAIEPASTSNAVATYNILAQEGRSVLGALLPASSE</sequence>
<dbReference type="Pfam" id="PF04430">
    <property type="entry name" value="DUF498"/>
    <property type="match status" value="1"/>
</dbReference>
<evidence type="ECO:0000313" key="1">
    <source>
        <dbReference type="EMBL" id="KAK9833384.1"/>
    </source>
</evidence>
<proteinExistence type="predicted"/>
<comment type="caution">
    <text evidence="1">The sequence shown here is derived from an EMBL/GenBank/DDBJ whole genome shotgun (WGS) entry which is preliminary data.</text>
</comment>
<dbReference type="InterPro" id="IPR036748">
    <property type="entry name" value="MTH938-like_sf"/>
</dbReference>
<keyword evidence="2" id="KW-1185">Reference proteome</keyword>
<name>A0AAW1RID8_9CHLO</name>
<dbReference type="GO" id="GO:0005743">
    <property type="term" value="C:mitochondrial inner membrane"/>
    <property type="evidence" value="ECO:0007669"/>
    <property type="project" value="TreeGrafter"/>
</dbReference>
<evidence type="ECO:0008006" key="3">
    <source>
        <dbReference type="Google" id="ProtNLM"/>
    </source>
</evidence>
<dbReference type="InterPro" id="IPR007523">
    <property type="entry name" value="NDUFAF3/AAMDC"/>
</dbReference>
<dbReference type="EMBL" id="JALJOU010000036">
    <property type="protein sequence ID" value="KAK9833384.1"/>
    <property type="molecule type" value="Genomic_DNA"/>
</dbReference>
<dbReference type="PANTHER" id="PTHR21192:SF2">
    <property type="entry name" value="NADH DEHYDROGENASE [UBIQUINONE] 1 ALPHA SUBCOMPLEX ASSEMBLY FACTOR 3"/>
    <property type="match status" value="1"/>
</dbReference>
<dbReference type="GO" id="GO:0032981">
    <property type="term" value="P:mitochondrial respiratory chain complex I assembly"/>
    <property type="evidence" value="ECO:0007669"/>
    <property type="project" value="TreeGrafter"/>
</dbReference>
<evidence type="ECO:0000313" key="2">
    <source>
        <dbReference type="Proteomes" id="UP001445335"/>
    </source>
</evidence>
<organism evidence="1 2">
    <name type="scientific">Elliptochloris bilobata</name>
    <dbReference type="NCBI Taxonomy" id="381761"/>
    <lineage>
        <taxon>Eukaryota</taxon>
        <taxon>Viridiplantae</taxon>
        <taxon>Chlorophyta</taxon>
        <taxon>core chlorophytes</taxon>
        <taxon>Trebouxiophyceae</taxon>
        <taxon>Trebouxiophyceae incertae sedis</taxon>
        <taxon>Elliptochloris clade</taxon>
        <taxon>Elliptochloris</taxon>
    </lineage>
</organism>
<protein>
    <recommendedName>
        <fullName evidence="3">NADH dehydrogenase [ubiquinone] 1 alpha subcomplex assembly factor 3</fullName>
    </recommendedName>
</protein>
<accession>A0AAW1RID8</accession>
<reference evidence="1 2" key="1">
    <citation type="journal article" date="2024" name="Nat. Commun.">
        <title>Phylogenomics reveals the evolutionary origins of lichenization in chlorophyte algae.</title>
        <authorList>
            <person name="Puginier C."/>
            <person name="Libourel C."/>
            <person name="Otte J."/>
            <person name="Skaloud P."/>
            <person name="Haon M."/>
            <person name="Grisel S."/>
            <person name="Petersen M."/>
            <person name="Berrin J.G."/>
            <person name="Delaux P.M."/>
            <person name="Dal Grande F."/>
            <person name="Keller J."/>
        </authorList>
    </citation>
    <scope>NUCLEOTIDE SEQUENCE [LARGE SCALE GENOMIC DNA]</scope>
    <source>
        <strain evidence="1 2">SAG 245.80</strain>
    </source>
</reference>
<dbReference type="PANTHER" id="PTHR21192">
    <property type="entry name" value="NUCLEAR PROTEIN E3-3"/>
    <property type="match status" value="1"/>
</dbReference>
<gene>
    <name evidence="1" type="ORF">WJX81_000435</name>
</gene>
<dbReference type="Gene3D" id="3.40.1230.10">
    <property type="entry name" value="MTH938-like"/>
    <property type="match status" value="1"/>
</dbReference>
<dbReference type="SUPFAM" id="SSF64076">
    <property type="entry name" value="MTH938-like"/>
    <property type="match status" value="1"/>
</dbReference>
<dbReference type="Proteomes" id="UP001445335">
    <property type="component" value="Unassembled WGS sequence"/>
</dbReference>
<dbReference type="AlphaFoldDB" id="A0AAW1RID8"/>